<dbReference type="RefSeq" id="XP_006692120.1">
    <property type="nucleotide sequence ID" value="XM_006692057.1"/>
</dbReference>
<sequence length="219" mass="23970">MRIRLPILGAFALLSLLLAYLGLAPLSLSSLPVSDKFLHFIAFLFLTPLFYFTIDTTRRRAFNLTLTICVLGLGIASEVVQGWIPNGRDFDVFDVAANLVGGGVGLGVSMWYHKRMLERKRRRRYTAVPQEGVPQEDVDVELGEGGLSRTEDGHEEGIITTTATTTPAQQGISGEEDLDGWDNDVQSWDEEDVSEGQEGTASAAVTAGQKKDDVKKHSD</sequence>
<dbReference type="Pfam" id="PF04892">
    <property type="entry name" value="VanZ"/>
    <property type="match status" value="1"/>
</dbReference>
<feature type="domain" description="VanZ-like" evidence="3">
    <location>
        <begin position="35"/>
        <end position="110"/>
    </location>
</feature>
<protein>
    <recommendedName>
        <fullName evidence="3">VanZ-like domain-containing protein</fullName>
    </recommendedName>
</protein>
<evidence type="ECO:0000256" key="2">
    <source>
        <dbReference type="SAM" id="Phobius"/>
    </source>
</evidence>
<keyword evidence="2" id="KW-0812">Transmembrane</keyword>
<dbReference type="OMA" id="FYWVLDT"/>
<keyword evidence="2" id="KW-0472">Membrane</keyword>
<dbReference type="PANTHER" id="PTHR28008:SF1">
    <property type="entry name" value="DOMAIN PROTEIN, PUTATIVE (AFU_ORTHOLOGUE AFUA_3G10980)-RELATED"/>
    <property type="match status" value="1"/>
</dbReference>
<evidence type="ECO:0000313" key="5">
    <source>
        <dbReference type="Proteomes" id="UP000008066"/>
    </source>
</evidence>
<dbReference type="PANTHER" id="PTHR28008">
    <property type="entry name" value="DOMAIN PROTEIN, PUTATIVE (AFU_ORTHOLOGUE AFUA_3G10980)-RELATED"/>
    <property type="match status" value="1"/>
</dbReference>
<feature type="region of interest" description="Disordered" evidence="1">
    <location>
        <begin position="123"/>
        <end position="219"/>
    </location>
</feature>
<feature type="compositionally biased region" description="Basic and acidic residues" evidence="1">
    <location>
        <begin position="209"/>
        <end position="219"/>
    </location>
</feature>
<feature type="compositionally biased region" description="Acidic residues" evidence="1">
    <location>
        <begin position="174"/>
        <end position="195"/>
    </location>
</feature>
<dbReference type="NCBIfam" id="NF037970">
    <property type="entry name" value="vanZ_1"/>
    <property type="match status" value="1"/>
</dbReference>
<proteinExistence type="predicted"/>
<reference evidence="4 5" key="1">
    <citation type="journal article" date="2011" name="Cell">
        <title>Insight into structure and assembly of the nuclear pore complex by utilizing the genome of a eukaryotic thermophile.</title>
        <authorList>
            <person name="Amlacher S."/>
            <person name="Sarges P."/>
            <person name="Flemming D."/>
            <person name="van Noort V."/>
            <person name="Kunze R."/>
            <person name="Devos D.P."/>
            <person name="Arumugam M."/>
            <person name="Bork P."/>
            <person name="Hurt E."/>
        </authorList>
    </citation>
    <scope>NUCLEOTIDE SEQUENCE [LARGE SCALE GENOMIC DNA]</scope>
    <source>
        <strain evidence="5">DSM 1495 / CBS 144.50 / IMI 039719</strain>
    </source>
</reference>
<evidence type="ECO:0000259" key="3">
    <source>
        <dbReference type="Pfam" id="PF04892"/>
    </source>
</evidence>
<dbReference type="eggNOG" id="ENOG502S56A">
    <property type="taxonomic scope" value="Eukaryota"/>
</dbReference>
<dbReference type="Proteomes" id="UP000008066">
    <property type="component" value="Unassembled WGS sequence"/>
</dbReference>
<feature type="transmembrane region" description="Helical" evidence="2">
    <location>
        <begin position="61"/>
        <end position="84"/>
    </location>
</feature>
<dbReference type="GeneID" id="18255655"/>
<dbReference type="OrthoDB" id="63581at2759"/>
<dbReference type="HOGENOM" id="CLU_096870_0_0_1"/>
<dbReference type="KEGG" id="cthr:CTHT_0016170"/>
<keyword evidence="2" id="KW-1133">Transmembrane helix</keyword>
<dbReference type="InterPro" id="IPR006976">
    <property type="entry name" value="VanZ-like"/>
</dbReference>
<name>G0S268_CHATD</name>
<gene>
    <name evidence="4" type="ORF">CTHT_0016170</name>
</gene>
<organism evidence="5">
    <name type="scientific">Chaetomium thermophilum (strain DSM 1495 / CBS 144.50 / IMI 039719)</name>
    <name type="common">Thermochaetoides thermophila</name>
    <dbReference type="NCBI Taxonomy" id="759272"/>
    <lineage>
        <taxon>Eukaryota</taxon>
        <taxon>Fungi</taxon>
        <taxon>Dikarya</taxon>
        <taxon>Ascomycota</taxon>
        <taxon>Pezizomycotina</taxon>
        <taxon>Sordariomycetes</taxon>
        <taxon>Sordariomycetidae</taxon>
        <taxon>Sordariales</taxon>
        <taxon>Chaetomiaceae</taxon>
        <taxon>Thermochaetoides</taxon>
    </lineage>
</organism>
<feature type="transmembrane region" description="Helical" evidence="2">
    <location>
        <begin position="96"/>
        <end position="113"/>
    </location>
</feature>
<keyword evidence="5" id="KW-1185">Reference proteome</keyword>
<evidence type="ECO:0000313" key="4">
    <source>
        <dbReference type="EMBL" id="EGS22101.1"/>
    </source>
</evidence>
<feature type="transmembrane region" description="Helical" evidence="2">
    <location>
        <begin position="37"/>
        <end position="54"/>
    </location>
</feature>
<accession>G0S268</accession>
<dbReference type="AlphaFoldDB" id="G0S268"/>
<evidence type="ECO:0000256" key="1">
    <source>
        <dbReference type="SAM" id="MobiDB-lite"/>
    </source>
</evidence>
<dbReference type="EMBL" id="GL988040">
    <property type="protein sequence ID" value="EGS22101.1"/>
    <property type="molecule type" value="Genomic_DNA"/>
</dbReference>